<keyword evidence="3" id="KW-1185">Reference proteome</keyword>
<dbReference type="Gene3D" id="2.160.20.10">
    <property type="entry name" value="Single-stranded right-handed beta-helix, Pectin lyase-like"/>
    <property type="match status" value="1"/>
</dbReference>
<organism evidence="2 3">
    <name type="scientific">Methylocystis borbori</name>
    <dbReference type="NCBI Taxonomy" id="3118750"/>
    <lineage>
        <taxon>Bacteria</taxon>
        <taxon>Pseudomonadati</taxon>
        <taxon>Pseudomonadota</taxon>
        <taxon>Alphaproteobacteria</taxon>
        <taxon>Hyphomicrobiales</taxon>
        <taxon>Methylocystaceae</taxon>
        <taxon>Methylocystis</taxon>
    </lineage>
</organism>
<feature type="chain" id="PRO_5045687577" description="Pectate lyase superfamily protein domain-containing protein" evidence="1">
    <location>
        <begin position="26"/>
        <end position="704"/>
    </location>
</feature>
<evidence type="ECO:0000256" key="1">
    <source>
        <dbReference type="SAM" id="SignalP"/>
    </source>
</evidence>
<accession>A0ABU7XM97</accession>
<dbReference type="RefSeq" id="WP_332082674.1">
    <property type="nucleotide sequence ID" value="NZ_JAZHYN010000050.1"/>
</dbReference>
<sequence length="704" mass="74671">MKLPQVVFFPFALILLCLAPSQATAPLSAQPAAIILASEGEPRNAQAQKLSLLGLFQDKRSGANGQDATGNIYAYQYSGIDPTGATDSRAGIQAMIDAANALAPKEKRGAKIVFGPGVFRLDDMVTLGDGQTVECAGRARTTFRIDSATFNMNALGVFQLPFGDSAQLRDCGIAFVQPNFPGVTRSDVIKYPPAIVATTSPTRFIIDRVRISGAWRCMHLVGNGGGSNIGEVECGALADFSFVEYTASASEKLLTVTAVAKGTIRPDDLAYAIIDASRTTYRIVAQVSGVPGGVGSYQLADAISFPSATNHQTVGGIVIDGPLDFMKISKFNCVFFGIAPRTPLFDNVYIDGKTNCVAFGKIDGLDIKTISALTNSVVFTEGATSDIPYFVGEVQLDGPGSRIMVFDGEVRINKIYSAKSAMLSAPIVLAQGLARVDLNNVISAIDGQTVCSFEARDGGSLTIHSGRLGHLDGSSPVACVRGKIGSVLKIYDTEVNMTNVNRSVAFFTQEGVGSAMQLVGVTSFPERGVSGDAFSFANDNPLNKVVGSTFPGRTHTLSFDTSFGYYDLAEPDAISRPVPGFADNGDFAATINAWSGEYWRKGDHVRAHIALDFSTKAYATASGPFQIIGTGAPKAYANALYGCRINDVSGVTFKGLQFWPVIQNSVFFLRGASSGAASYLLSTSNITPSTRNIALDFDCDYRVR</sequence>
<evidence type="ECO:0000313" key="3">
    <source>
        <dbReference type="Proteomes" id="UP001350748"/>
    </source>
</evidence>
<evidence type="ECO:0008006" key="4">
    <source>
        <dbReference type="Google" id="ProtNLM"/>
    </source>
</evidence>
<dbReference type="EMBL" id="JAZHYN010000050">
    <property type="protein sequence ID" value="MEF3367631.1"/>
    <property type="molecule type" value="Genomic_DNA"/>
</dbReference>
<evidence type="ECO:0000313" key="2">
    <source>
        <dbReference type="EMBL" id="MEF3367631.1"/>
    </source>
</evidence>
<gene>
    <name evidence="2" type="ORF">V3H18_13910</name>
</gene>
<feature type="signal peptide" evidence="1">
    <location>
        <begin position="1"/>
        <end position="25"/>
    </location>
</feature>
<comment type="caution">
    <text evidence="2">The sequence shown here is derived from an EMBL/GenBank/DDBJ whole genome shotgun (WGS) entry which is preliminary data.</text>
</comment>
<protein>
    <recommendedName>
        <fullName evidence="4">Pectate lyase superfamily protein domain-containing protein</fullName>
    </recommendedName>
</protein>
<dbReference type="InterPro" id="IPR012334">
    <property type="entry name" value="Pectin_lyas_fold"/>
</dbReference>
<proteinExistence type="predicted"/>
<dbReference type="InterPro" id="IPR011050">
    <property type="entry name" value="Pectin_lyase_fold/virulence"/>
</dbReference>
<reference evidence="2 3" key="1">
    <citation type="submission" date="2024-02" db="EMBL/GenBank/DDBJ databases">
        <authorList>
            <person name="Grouzdev D."/>
        </authorList>
    </citation>
    <scope>NUCLEOTIDE SEQUENCE [LARGE SCALE GENOMIC DNA]</scope>
    <source>
        <strain evidence="2 3">9N</strain>
    </source>
</reference>
<dbReference type="Proteomes" id="UP001350748">
    <property type="component" value="Unassembled WGS sequence"/>
</dbReference>
<keyword evidence="1" id="KW-0732">Signal</keyword>
<name>A0ABU7XM97_9HYPH</name>
<dbReference type="SUPFAM" id="SSF51126">
    <property type="entry name" value="Pectin lyase-like"/>
    <property type="match status" value="1"/>
</dbReference>